<reference evidence="1 2" key="1">
    <citation type="journal article" date="2021" name="Nat. Commun.">
        <title>Genetic determinants of endophytism in the Arabidopsis root mycobiome.</title>
        <authorList>
            <person name="Mesny F."/>
            <person name="Miyauchi S."/>
            <person name="Thiergart T."/>
            <person name="Pickel B."/>
            <person name="Atanasova L."/>
            <person name="Karlsson M."/>
            <person name="Huettel B."/>
            <person name="Barry K.W."/>
            <person name="Haridas S."/>
            <person name="Chen C."/>
            <person name="Bauer D."/>
            <person name="Andreopoulos W."/>
            <person name="Pangilinan J."/>
            <person name="LaButti K."/>
            <person name="Riley R."/>
            <person name="Lipzen A."/>
            <person name="Clum A."/>
            <person name="Drula E."/>
            <person name="Henrissat B."/>
            <person name="Kohler A."/>
            <person name="Grigoriev I.V."/>
            <person name="Martin F.M."/>
            <person name="Hacquard S."/>
        </authorList>
    </citation>
    <scope>NUCLEOTIDE SEQUENCE [LARGE SCALE GENOMIC DNA]</scope>
    <source>
        <strain evidence="1 2">MPI-CAGE-CH-0241</strain>
    </source>
</reference>
<dbReference type="InterPro" id="IPR011990">
    <property type="entry name" value="TPR-like_helical_dom_sf"/>
</dbReference>
<evidence type="ECO:0008006" key="3">
    <source>
        <dbReference type="Google" id="ProtNLM"/>
    </source>
</evidence>
<evidence type="ECO:0000313" key="1">
    <source>
        <dbReference type="EMBL" id="KAH6886443.1"/>
    </source>
</evidence>
<dbReference type="PANTHER" id="PTHR45588">
    <property type="entry name" value="TPR DOMAIN-CONTAINING PROTEIN"/>
    <property type="match status" value="1"/>
</dbReference>
<comment type="caution">
    <text evidence="1">The sequence shown here is derived from an EMBL/GenBank/DDBJ whole genome shotgun (WGS) entry which is preliminary data.</text>
</comment>
<protein>
    <recommendedName>
        <fullName evidence="3">TPR domain protein</fullName>
    </recommendedName>
</protein>
<dbReference type="EMBL" id="JAGPYM010000016">
    <property type="protein sequence ID" value="KAH6886443.1"/>
    <property type="molecule type" value="Genomic_DNA"/>
</dbReference>
<dbReference type="SUPFAM" id="SSF48452">
    <property type="entry name" value="TPR-like"/>
    <property type="match status" value="2"/>
</dbReference>
<dbReference type="AlphaFoldDB" id="A0A9P8W0N0"/>
<dbReference type="PANTHER" id="PTHR45588:SF1">
    <property type="entry name" value="WW DOMAIN-CONTAINING PROTEIN"/>
    <property type="match status" value="1"/>
</dbReference>
<dbReference type="OrthoDB" id="414774at2759"/>
<evidence type="ECO:0000313" key="2">
    <source>
        <dbReference type="Proteomes" id="UP000777438"/>
    </source>
</evidence>
<dbReference type="Gene3D" id="1.25.40.10">
    <property type="entry name" value="Tetratricopeptide repeat domain"/>
    <property type="match status" value="1"/>
</dbReference>
<accession>A0A9P8W0N0</accession>
<organism evidence="1 2">
    <name type="scientific">Thelonectria olida</name>
    <dbReference type="NCBI Taxonomy" id="1576542"/>
    <lineage>
        <taxon>Eukaryota</taxon>
        <taxon>Fungi</taxon>
        <taxon>Dikarya</taxon>
        <taxon>Ascomycota</taxon>
        <taxon>Pezizomycotina</taxon>
        <taxon>Sordariomycetes</taxon>
        <taxon>Hypocreomycetidae</taxon>
        <taxon>Hypocreales</taxon>
        <taxon>Nectriaceae</taxon>
        <taxon>Thelonectria</taxon>
    </lineage>
</organism>
<keyword evidence="2" id="KW-1185">Reference proteome</keyword>
<gene>
    <name evidence="1" type="ORF">B0T10DRAFT_461888</name>
</gene>
<dbReference type="Proteomes" id="UP000777438">
    <property type="component" value="Unassembled WGS sequence"/>
</dbReference>
<name>A0A9P8W0N0_9HYPO</name>
<proteinExistence type="predicted"/>
<sequence length="569" mass="64693">MAHHHDNVTAAIPASEDYYDLGAFSRHIMTPSRDAQIWFNRGLIWTYSFNHGEAVRCFEQVIAHDALCAMGYWGLAFASGPNYNKKWTAFDETELKTTIATCYNMAVQAKQHQATSSAVERALVGALQHRFSFTATPSDFAPSVRAFADAMRQVYREFEDDLDVVALAADALMNTKPWNLFEKKTRKPNPKTPVLEIKDILERALKRPEARRHPGILHMYIHLMEMSETPEAAFDAADCLRGLVPDSGHMCHMPSHIDVLVGDYRRAIDANERATLADDKFFSRHGGYNFYSFYRLHNYHSLIYAAMLAGRSRVALEAVDRMEATITEDLLLAHCPPMANWMEYFISVRVHVWIRFGMWEELKEQPLPRDRDLYCVTTTMVYYGRGVAYAATGHVCEADKQRHLFREAANRVPRSRLNFPNRMADVLAVGTAMLDGEIEYRRGNYDVAFSHLRLAIERDDSLTYAEPWGWMLPARHPYAALLLEQGHVEEAATAYAEDLGLEDAVVRTHQNPNNVWALHGYHECLVRLGRTAEARIIKKQLTIALAGADVTFREQIEVISTGNFTSSIP</sequence>